<name>A0A814ZL66_9BILA</name>
<evidence type="ECO:0000256" key="2">
    <source>
        <dbReference type="ARBA" id="ARBA00022729"/>
    </source>
</evidence>
<feature type="domain" description="EGF-like" evidence="7">
    <location>
        <begin position="72"/>
        <end position="108"/>
    </location>
</feature>
<protein>
    <recommendedName>
        <fullName evidence="7">EGF-like domain-containing protein</fullName>
    </recommendedName>
</protein>
<keyword evidence="2" id="KW-0732">Signal</keyword>
<dbReference type="InterPro" id="IPR051022">
    <property type="entry name" value="Notch_Cell-Fate_Det"/>
</dbReference>
<organism evidence="8 10">
    <name type="scientific">Adineta steineri</name>
    <dbReference type="NCBI Taxonomy" id="433720"/>
    <lineage>
        <taxon>Eukaryota</taxon>
        <taxon>Metazoa</taxon>
        <taxon>Spiralia</taxon>
        <taxon>Gnathifera</taxon>
        <taxon>Rotifera</taxon>
        <taxon>Eurotatoria</taxon>
        <taxon>Bdelloidea</taxon>
        <taxon>Adinetida</taxon>
        <taxon>Adinetidae</taxon>
        <taxon>Adineta</taxon>
    </lineage>
</organism>
<gene>
    <name evidence="9" type="ORF">OKA104_LOCUS24440</name>
    <name evidence="8" type="ORF">VCS650_LOCUS27910</name>
</gene>
<keyword evidence="3" id="KW-0677">Repeat</keyword>
<dbReference type="GO" id="GO:0005886">
    <property type="term" value="C:plasma membrane"/>
    <property type="evidence" value="ECO:0007669"/>
    <property type="project" value="TreeGrafter"/>
</dbReference>
<evidence type="ECO:0000256" key="5">
    <source>
        <dbReference type="PROSITE-ProRule" id="PRU00076"/>
    </source>
</evidence>
<accession>A0A814ZL66</accession>
<dbReference type="AlphaFoldDB" id="A0A814ZL66"/>
<reference evidence="8" key="1">
    <citation type="submission" date="2021-02" db="EMBL/GenBank/DDBJ databases">
        <authorList>
            <person name="Nowell W R."/>
        </authorList>
    </citation>
    <scope>NUCLEOTIDE SEQUENCE</scope>
</reference>
<dbReference type="EMBL" id="CAJNON010000400">
    <property type="protein sequence ID" value="CAF1243141.1"/>
    <property type="molecule type" value="Genomic_DNA"/>
</dbReference>
<evidence type="ECO:0000313" key="8">
    <source>
        <dbReference type="EMBL" id="CAF1243141.1"/>
    </source>
</evidence>
<feature type="transmembrane region" description="Helical" evidence="6">
    <location>
        <begin position="124"/>
        <end position="145"/>
    </location>
</feature>
<evidence type="ECO:0000256" key="3">
    <source>
        <dbReference type="ARBA" id="ARBA00022737"/>
    </source>
</evidence>
<evidence type="ECO:0000259" key="7">
    <source>
        <dbReference type="PROSITE" id="PS50026"/>
    </source>
</evidence>
<evidence type="ECO:0000256" key="6">
    <source>
        <dbReference type="SAM" id="Phobius"/>
    </source>
</evidence>
<dbReference type="OrthoDB" id="430340at2759"/>
<evidence type="ECO:0000256" key="4">
    <source>
        <dbReference type="ARBA" id="ARBA00023157"/>
    </source>
</evidence>
<keyword evidence="6" id="KW-1133">Transmembrane helix</keyword>
<dbReference type="PROSITE" id="PS00022">
    <property type="entry name" value="EGF_1"/>
    <property type="match status" value="1"/>
</dbReference>
<keyword evidence="1 5" id="KW-0245">EGF-like domain</keyword>
<dbReference type="CDD" id="cd00054">
    <property type="entry name" value="EGF_CA"/>
    <property type="match status" value="1"/>
</dbReference>
<dbReference type="PROSITE" id="PS50026">
    <property type="entry name" value="EGF_3"/>
    <property type="match status" value="1"/>
</dbReference>
<evidence type="ECO:0000313" key="9">
    <source>
        <dbReference type="EMBL" id="CAF3905766.1"/>
    </source>
</evidence>
<dbReference type="SMART" id="SM00181">
    <property type="entry name" value="EGF"/>
    <property type="match status" value="2"/>
</dbReference>
<dbReference type="GO" id="GO:0032991">
    <property type="term" value="C:protein-containing complex"/>
    <property type="evidence" value="ECO:0007669"/>
    <property type="project" value="TreeGrafter"/>
</dbReference>
<comment type="caution">
    <text evidence="8">The sequence shown here is derived from an EMBL/GenBank/DDBJ whole genome shotgun (WGS) entry which is preliminary data.</text>
</comment>
<dbReference type="EMBL" id="CAJOAY010001956">
    <property type="protein sequence ID" value="CAF3905766.1"/>
    <property type="molecule type" value="Genomic_DNA"/>
</dbReference>
<dbReference type="Proteomes" id="UP000663881">
    <property type="component" value="Unassembled WGS sequence"/>
</dbReference>
<keyword evidence="4 5" id="KW-1015">Disulfide bond</keyword>
<feature type="disulfide bond" evidence="5">
    <location>
        <begin position="98"/>
        <end position="107"/>
    </location>
</feature>
<dbReference type="Proteomes" id="UP000663891">
    <property type="component" value="Unassembled WGS sequence"/>
</dbReference>
<dbReference type="SUPFAM" id="SSF57196">
    <property type="entry name" value="EGF/Laminin"/>
    <property type="match status" value="1"/>
</dbReference>
<keyword evidence="6" id="KW-0812">Transmembrane</keyword>
<comment type="caution">
    <text evidence="5">Lacks conserved residue(s) required for the propagation of feature annotation.</text>
</comment>
<dbReference type="PANTHER" id="PTHR24049">
    <property type="entry name" value="CRUMBS FAMILY MEMBER"/>
    <property type="match status" value="1"/>
</dbReference>
<evidence type="ECO:0000313" key="10">
    <source>
        <dbReference type="Proteomes" id="UP000663891"/>
    </source>
</evidence>
<dbReference type="Gene3D" id="2.10.25.10">
    <property type="entry name" value="Laminin"/>
    <property type="match status" value="1"/>
</dbReference>
<keyword evidence="6" id="KW-0472">Membrane</keyword>
<dbReference type="GO" id="GO:0045197">
    <property type="term" value="P:establishment or maintenance of epithelial cell apical/basal polarity"/>
    <property type="evidence" value="ECO:0007669"/>
    <property type="project" value="TreeGrafter"/>
</dbReference>
<dbReference type="PANTHER" id="PTHR24049:SF22">
    <property type="entry name" value="DROSOPHILA CRUMBS HOMOLOG"/>
    <property type="match status" value="1"/>
</dbReference>
<sequence length="183" mass="21046">MICLDKSISSIFVPNPCFNSTNIGINCDISSTPCSLLGPCENDGICICNKTSNTKFIFICTLGYEGRRWERRINYCSNINCHHHGICRLSLTDYVCHCFNGRYGQNCELITKEKNIYQIISKSIAYVAIIGIVSEVSFVIIMDILKYGFGIDPTRKTIEYIRKQKPFQNRKRIIQRFVYIDNK</sequence>
<dbReference type="InterPro" id="IPR000742">
    <property type="entry name" value="EGF"/>
</dbReference>
<proteinExistence type="predicted"/>
<dbReference type="GO" id="GO:0007157">
    <property type="term" value="P:heterophilic cell-cell adhesion via plasma membrane cell adhesion molecules"/>
    <property type="evidence" value="ECO:0007669"/>
    <property type="project" value="TreeGrafter"/>
</dbReference>
<evidence type="ECO:0000256" key="1">
    <source>
        <dbReference type="ARBA" id="ARBA00022536"/>
    </source>
</evidence>